<evidence type="ECO:0000256" key="1">
    <source>
        <dbReference type="SAM" id="Phobius"/>
    </source>
</evidence>
<dbReference type="EMBL" id="CADCXU010022390">
    <property type="protein sequence ID" value="CAB0009852.1"/>
    <property type="molecule type" value="Genomic_DNA"/>
</dbReference>
<name>A0A6H5H160_9HEMI</name>
<feature type="non-terminal residue" evidence="2">
    <location>
        <position position="100"/>
    </location>
</feature>
<keyword evidence="1" id="KW-0472">Membrane</keyword>
<protein>
    <submittedName>
        <fullName evidence="2">Uncharacterized protein</fullName>
    </submittedName>
</protein>
<keyword evidence="1" id="KW-0812">Transmembrane</keyword>
<sequence length="100" mass="11752">MEHTNRQLGNAEVEYDGRESIILTMLIDVFLILGVFQSIFRGTWGTEKDREISTRSRLAHCLWKKQPFYLRVTTSNRILRVAGLNAERMRRAKMKNLLLK</sequence>
<reference evidence="2 3" key="1">
    <citation type="submission" date="2020-02" db="EMBL/GenBank/DDBJ databases">
        <authorList>
            <person name="Ferguson B K."/>
        </authorList>
    </citation>
    <scope>NUCLEOTIDE SEQUENCE [LARGE SCALE GENOMIC DNA]</scope>
</reference>
<dbReference type="Proteomes" id="UP000479000">
    <property type="component" value="Unassembled WGS sequence"/>
</dbReference>
<keyword evidence="1" id="KW-1133">Transmembrane helix</keyword>
<dbReference type="AlphaFoldDB" id="A0A6H5H160"/>
<feature type="transmembrane region" description="Helical" evidence="1">
    <location>
        <begin position="20"/>
        <end position="40"/>
    </location>
</feature>
<keyword evidence="3" id="KW-1185">Reference proteome</keyword>
<proteinExistence type="predicted"/>
<evidence type="ECO:0000313" key="3">
    <source>
        <dbReference type="Proteomes" id="UP000479000"/>
    </source>
</evidence>
<organism evidence="2 3">
    <name type="scientific">Nesidiocoris tenuis</name>
    <dbReference type="NCBI Taxonomy" id="355587"/>
    <lineage>
        <taxon>Eukaryota</taxon>
        <taxon>Metazoa</taxon>
        <taxon>Ecdysozoa</taxon>
        <taxon>Arthropoda</taxon>
        <taxon>Hexapoda</taxon>
        <taxon>Insecta</taxon>
        <taxon>Pterygota</taxon>
        <taxon>Neoptera</taxon>
        <taxon>Paraneoptera</taxon>
        <taxon>Hemiptera</taxon>
        <taxon>Heteroptera</taxon>
        <taxon>Panheteroptera</taxon>
        <taxon>Cimicomorpha</taxon>
        <taxon>Miridae</taxon>
        <taxon>Dicyphina</taxon>
        <taxon>Nesidiocoris</taxon>
    </lineage>
</organism>
<gene>
    <name evidence="2" type="ORF">NTEN_LOCUS14929</name>
</gene>
<accession>A0A6H5H160</accession>
<evidence type="ECO:0000313" key="2">
    <source>
        <dbReference type="EMBL" id="CAB0009852.1"/>
    </source>
</evidence>